<dbReference type="GO" id="GO:0015035">
    <property type="term" value="F:protein-disulfide reductase activity"/>
    <property type="evidence" value="ECO:0007669"/>
    <property type="project" value="InterPro"/>
</dbReference>
<reference evidence="10" key="1">
    <citation type="journal article" date="2016" name="Mol. Biol. Evol.">
        <title>Novel hydrogenosomes in the microaerophilic jakobid Stygiella incarcerata.</title>
        <authorList>
            <person name="Leger M.M."/>
            <person name="Eme L."/>
            <person name="Hug L.A."/>
            <person name="Roger A.J."/>
        </authorList>
    </citation>
    <scope>NUCLEOTIDE SEQUENCE</scope>
</reference>
<dbReference type="PANTHER" id="PTHR21622">
    <property type="entry name" value="COILED-COIL-HELIX-COILED-COIL-HELIX DOMAIN CONTAINING 4"/>
    <property type="match status" value="1"/>
</dbReference>
<evidence type="ECO:0000256" key="4">
    <source>
        <dbReference type="ARBA" id="ARBA00023002"/>
    </source>
</evidence>
<evidence type="ECO:0000256" key="3">
    <source>
        <dbReference type="ARBA" id="ARBA00022927"/>
    </source>
</evidence>
<evidence type="ECO:0000256" key="9">
    <source>
        <dbReference type="SAM" id="SignalP"/>
    </source>
</evidence>
<keyword evidence="9" id="KW-0732">Signal</keyword>
<dbReference type="EMBL" id="KT984568">
    <property type="protein sequence ID" value="ANM86788.1"/>
    <property type="molecule type" value="mRNA"/>
</dbReference>
<evidence type="ECO:0000256" key="8">
    <source>
        <dbReference type="ARBA" id="ARBA00023284"/>
    </source>
</evidence>
<dbReference type="InterPro" id="IPR039289">
    <property type="entry name" value="CHCHD4"/>
</dbReference>
<evidence type="ECO:0000313" key="10">
    <source>
        <dbReference type="EMBL" id="ANM86788.1"/>
    </source>
</evidence>
<dbReference type="GO" id="GO:0005758">
    <property type="term" value="C:mitochondrial intermembrane space"/>
    <property type="evidence" value="ECO:0007669"/>
    <property type="project" value="TreeGrafter"/>
</dbReference>
<dbReference type="AlphaFoldDB" id="A0A192ZIN7"/>
<evidence type="ECO:0000256" key="1">
    <source>
        <dbReference type="ARBA" id="ARBA00004173"/>
    </source>
</evidence>
<organism evidence="10">
    <name type="scientific">Stygiella incarcerata</name>
    <dbReference type="NCBI Taxonomy" id="1712417"/>
    <lineage>
        <taxon>Eukaryota</taxon>
        <taxon>Discoba</taxon>
        <taxon>Jakobida</taxon>
        <taxon>Andalucina</taxon>
        <taxon>Stygiellidae</taxon>
        <taxon>Stygiella</taxon>
    </lineage>
</organism>
<evidence type="ECO:0000256" key="5">
    <source>
        <dbReference type="ARBA" id="ARBA00023010"/>
    </source>
</evidence>
<keyword evidence="6" id="KW-0496">Mitochondrion</keyword>
<keyword evidence="5" id="KW-0811">Translocation</keyword>
<evidence type="ECO:0000256" key="2">
    <source>
        <dbReference type="ARBA" id="ARBA00022448"/>
    </source>
</evidence>
<feature type="signal peptide" evidence="9">
    <location>
        <begin position="1"/>
        <end position="23"/>
    </location>
</feature>
<dbReference type="PROSITE" id="PS51808">
    <property type="entry name" value="CHCH"/>
    <property type="match status" value="1"/>
</dbReference>
<comment type="subcellular location">
    <subcellularLocation>
        <location evidence="1">Mitochondrion</location>
    </subcellularLocation>
</comment>
<accession>A0A192ZIN7</accession>
<keyword evidence="8" id="KW-0676">Redox-active center</keyword>
<dbReference type="PANTHER" id="PTHR21622:SF0">
    <property type="entry name" value="COILED-COIL-HELIX-COILED-COIL-HELIX DOMAIN CONTAINING 4"/>
    <property type="match status" value="1"/>
</dbReference>
<keyword evidence="2" id="KW-0813">Transport</keyword>
<keyword evidence="3" id="KW-0653">Protein transport</keyword>
<evidence type="ECO:0000256" key="6">
    <source>
        <dbReference type="ARBA" id="ARBA00023128"/>
    </source>
</evidence>
<keyword evidence="7" id="KW-1015">Disulfide bond</keyword>
<gene>
    <name evidence="10" type="primary">MIA40</name>
</gene>
<dbReference type="Gene3D" id="1.10.287.2900">
    <property type="match status" value="1"/>
</dbReference>
<keyword evidence="4" id="KW-0560">Oxidoreductase</keyword>
<sequence length="141" mass="16125">MLSEQQIHIGLFFLLLFSSPTLSTPQLVHLFEMDRLKSCYSRAREWVRVKILRKREPISLQDLFECPCFADIRDGPCGKAFLEAYACYQNSKEKVRGSDCLEYFVVLHKCVDANPDAFASIGVDAKAWKDAKKRAADTKTQ</sequence>
<dbReference type="GO" id="GO:0045041">
    <property type="term" value="P:protein import into mitochondrial intermembrane space"/>
    <property type="evidence" value="ECO:0007669"/>
    <property type="project" value="InterPro"/>
</dbReference>
<name>A0A192ZIN7_9EUKA</name>
<protein>
    <submittedName>
        <fullName evidence="10">Mia40</fullName>
    </submittedName>
</protein>
<proteinExistence type="evidence at transcript level"/>
<feature type="chain" id="PRO_5008255541" evidence="9">
    <location>
        <begin position="24"/>
        <end position="141"/>
    </location>
</feature>
<evidence type="ECO:0000256" key="7">
    <source>
        <dbReference type="ARBA" id="ARBA00023157"/>
    </source>
</evidence>